<feature type="region of interest" description="Disordered" evidence="1">
    <location>
        <begin position="140"/>
        <end position="169"/>
    </location>
</feature>
<dbReference type="RefSeq" id="XP_018132142.1">
    <property type="nucleotide sequence ID" value="XM_018272680.1"/>
</dbReference>
<evidence type="ECO:0000313" key="4">
    <source>
        <dbReference type="Proteomes" id="UP000091956"/>
    </source>
</evidence>
<name>A0A1B8GRF0_9PEZI</name>
<dbReference type="Gene3D" id="3.10.180.10">
    <property type="entry name" value="2,3-Dihydroxybiphenyl 1,2-Dioxygenase, domain 1"/>
    <property type="match status" value="2"/>
</dbReference>
<keyword evidence="4" id="KW-1185">Reference proteome</keyword>
<reference evidence="3 4" key="1">
    <citation type="submission" date="2016-03" db="EMBL/GenBank/DDBJ databases">
        <title>Comparative genomics of Pseudogymnoascus destructans, the fungus causing white-nose syndrome of bats.</title>
        <authorList>
            <person name="Palmer J.M."/>
            <person name="Drees K.P."/>
            <person name="Foster J.T."/>
            <person name="Lindner D.L."/>
        </authorList>
    </citation>
    <scope>NUCLEOTIDE SEQUENCE [LARGE SCALE GENOMIC DNA]</scope>
    <source>
        <strain evidence="3 4">UAMH 10579</strain>
    </source>
</reference>
<dbReference type="AlphaFoldDB" id="A0A1B8GRF0"/>
<dbReference type="InterPro" id="IPR037523">
    <property type="entry name" value="VOC_core"/>
</dbReference>
<sequence length="317" mass="35798">MAVHKTQHDRVQITRPAYVSYGHPNLDEASAFALDFGFVEVSRTEGPDETRFYRGYGDQPVVYIVTKTPSPVFLGVTYEVESALDLDRAELVPGAANREILAKQPGGGERVRINGPDGIPFYVIYGQTLVERQEPSLQFGPLNYPAENDNNSVRKPRQGKGQRPELGPAPVHKLGHCGFRVTDVGMAPSKPEQQFFVFLHIDKGESYTDHHSFFITSIREEPNDKLYPAGVHHAAFEVHDFDVQHVAHDFLKNAGYKLQWGVGRHLLGSQIFDYWYDKSGFVLEHYSDGDVVNKDTPFREYTMFDNLSTWGPQTPQN</sequence>
<dbReference type="SUPFAM" id="SSF54593">
    <property type="entry name" value="Glyoxalase/Bleomycin resistance protein/Dihydroxybiphenyl dioxygenase"/>
    <property type="match status" value="1"/>
</dbReference>
<evidence type="ECO:0000256" key="1">
    <source>
        <dbReference type="SAM" id="MobiDB-lite"/>
    </source>
</evidence>
<dbReference type="EMBL" id="KV460217">
    <property type="protein sequence ID" value="OBT98409.1"/>
    <property type="molecule type" value="Genomic_DNA"/>
</dbReference>
<proteinExistence type="predicted"/>
<reference evidence="4" key="2">
    <citation type="journal article" date="2018" name="Nat. Commun.">
        <title>Extreme sensitivity to ultraviolet light in the fungal pathogen causing white-nose syndrome of bats.</title>
        <authorList>
            <person name="Palmer J.M."/>
            <person name="Drees K.P."/>
            <person name="Foster J.T."/>
            <person name="Lindner D.L."/>
        </authorList>
    </citation>
    <scope>NUCLEOTIDE SEQUENCE [LARGE SCALE GENOMIC DNA]</scope>
    <source>
        <strain evidence="4">UAMH 10579</strain>
    </source>
</reference>
<protein>
    <recommendedName>
        <fullName evidence="2">VOC domain-containing protein</fullName>
    </recommendedName>
</protein>
<organism evidence="3 4">
    <name type="scientific">Pseudogymnoascus verrucosus</name>
    <dbReference type="NCBI Taxonomy" id="342668"/>
    <lineage>
        <taxon>Eukaryota</taxon>
        <taxon>Fungi</taxon>
        <taxon>Dikarya</taxon>
        <taxon>Ascomycota</taxon>
        <taxon>Pezizomycotina</taxon>
        <taxon>Leotiomycetes</taxon>
        <taxon>Thelebolales</taxon>
        <taxon>Thelebolaceae</taxon>
        <taxon>Pseudogymnoascus</taxon>
    </lineage>
</organism>
<accession>A0A1B8GRF0</accession>
<dbReference type="GeneID" id="28836568"/>
<dbReference type="STRING" id="342668.A0A1B8GRF0"/>
<dbReference type="PROSITE" id="PS51819">
    <property type="entry name" value="VOC"/>
    <property type="match status" value="1"/>
</dbReference>
<feature type="domain" description="VOC" evidence="2">
    <location>
        <begin position="173"/>
        <end position="288"/>
    </location>
</feature>
<evidence type="ECO:0000259" key="2">
    <source>
        <dbReference type="PROSITE" id="PS51819"/>
    </source>
</evidence>
<evidence type="ECO:0000313" key="3">
    <source>
        <dbReference type="EMBL" id="OBT98409.1"/>
    </source>
</evidence>
<dbReference type="InterPro" id="IPR029068">
    <property type="entry name" value="Glyas_Bleomycin-R_OHBP_Dase"/>
</dbReference>
<gene>
    <name evidence="3" type="ORF">VE01_03182</name>
</gene>
<dbReference type="Proteomes" id="UP000091956">
    <property type="component" value="Unassembled WGS sequence"/>
</dbReference>
<dbReference type="OrthoDB" id="3360610at2759"/>